<evidence type="ECO:0000313" key="4">
    <source>
        <dbReference type="EMBL" id="GMM46408.1"/>
    </source>
</evidence>
<dbReference type="InterPro" id="IPR005162">
    <property type="entry name" value="Retrotrans_gag_dom"/>
</dbReference>
<sequence length="256" mass="30446">MVRARKNIHQTETPTVEPSEEPVVSDFPEVKMIPYNHINKFYGNPNERDEFVDAAKLKQTAREWLSTFKEIMTMNKIPMNARIHYIRIGLKGSAHLWLSSIDSEDDSLNWNEFEKLFNKEYNNTAVSNRQNNYSIAQLQFGPDDTVPKFNAEFERLLLNRETPLKPDFVMDLYLIKLPSYIRKQIENAPYSNYHELKQAAERVEKTSNFKQSHFKQNPHLNSNNYYHNREYTTENYQEDNSHDNNHQKVRRLNDQE</sequence>
<comment type="caution">
    <text evidence="4">The sequence shown here is derived from an EMBL/GenBank/DDBJ whole genome shotgun (WGS) entry which is preliminary data.</text>
</comment>
<dbReference type="Proteomes" id="UP001378960">
    <property type="component" value="Unassembled WGS sequence"/>
</dbReference>
<reference evidence="4" key="2">
    <citation type="submission" date="2023-06" db="EMBL/GenBank/DDBJ databases">
        <authorList>
            <person name="Mure A."/>
            <person name="Hattori Y."/>
        </authorList>
    </citation>
    <scope>NUCLEOTIDE SEQUENCE</scope>
    <source>
        <strain evidence="4">PK-24</strain>
    </source>
</reference>
<dbReference type="Pfam" id="PF03732">
    <property type="entry name" value="Retrotrans_gag"/>
    <property type="match status" value="1"/>
</dbReference>
<feature type="region of interest" description="Disordered" evidence="1">
    <location>
        <begin position="1"/>
        <end position="22"/>
    </location>
</feature>
<proteinExistence type="predicted"/>
<keyword evidence="5" id="KW-1185">Reference proteome</keyword>
<reference evidence="4 5" key="1">
    <citation type="journal article" date="2023" name="Elife">
        <title>Identification of key yeast species and microbe-microbe interactions impacting larval growth of Drosophila in the wild.</title>
        <authorList>
            <person name="Mure A."/>
            <person name="Sugiura Y."/>
            <person name="Maeda R."/>
            <person name="Honda K."/>
            <person name="Sakurai N."/>
            <person name="Takahashi Y."/>
            <person name="Watada M."/>
            <person name="Katoh T."/>
            <person name="Gotoh A."/>
            <person name="Gotoh Y."/>
            <person name="Taniguchi I."/>
            <person name="Nakamura K."/>
            <person name="Hayashi T."/>
            <person name="Katayama T."/>
            <person name="Uemura T."/>
            <person name="Hattori Y."/>
        </authorList>
    </citation>
    <scope>NUCLEOTIDE SEQUENCE [LARGE SCALE GENOMIC DNA]</scope>
    <source>
        <strain evidence="4 5">PK-24</strain>
    </source>
</reference>
<dbReference type="EMBL" id="BTGB01000003">
    <property type="protein sequence ID" value="GMM46407.1"/>
    <property type="molecule type" value="Genomic_DNA"/>
</dbReference>
<feature type="domain" description="Retrotransposon gag" evidence="2">
    <location>
        <begin position="87"/>
        <end position="159"/>
    </location>
</feature>
<organism evidence="4 5">
    <name type="scientific">Pichia kluyveri</name>
    <name type="common">Yeast</name>
    <dbReference type="NCBI Taxonomy" id="36015"/>
    <lineage>
        <taxon>Eukaryota</taxon>
        <taxon>Fungi</taxon>
        <taxon>Dikarya</taxon>
        <taxon>Ascomycota</taxon>
        <taxon>Saccharomycotina</taxon>
        <taxon>Pichiomycetes</taxon>
        <taxon>Pichiales</taxon>
        <taxon>Pichiaceae</taxon>
        <taxon>Pichia</taxon>
    </lineage>
</organism>
<feature type="compositionally biased region" description="Basic and acidic residues" evidence="1">
    <location>
        <begin position="239"/>
        <end position="256"/>
    </location>
</feature>
<gene>
    <name evidence="3" type="ORF">DAPK24_029820</name>
    <name evidence="4" type="ORF">DAPK24_029830</name>
</gene>
<evidence type="ECO:0000313" key="5">
    <source>
        <dbReference type="Proteomes" id="UP001378960"/>
    </source>
</evidence>
<accession>A0AAV5R6D4</accession>
<evidence type="ECO:0000259" key="2">
    <source>
        <dbReference type="Pfam" id="PF03732"/>
    </source>
</evidence>
<evidence type="ECO:0000256" key="1">
    <source>
        <dbReference type="SAM" id="MobiDB-lite"/>
    </source>
</evidence>
<feature type="compositionally biased region" description="Low complexity" evidence="1">
    <location>
        <begin position="11"/>
        <end position="22"/>
    </location>
</feature>
<dbReference type="AlphaFoldDB" id="A0AAV5R6D4"/>
<evidence type="ECO:0000313" key="3">
    <source>
        <dbReference type="EMBL" id="GMM46407.1"/>
    </source>
</evidence>
<name>A0AAV5R6D4_PICKL</name>
<feature type="region of interest" description="Disordered" evidence="1">
    <location>
        <begin position="235"/>
        <end position="256"/>
    </location>
</feature>
<dbReference type="EMBL" id="BTGB01000003">
    <property type="protein sequence ID" value="GMM46408.1"/>
    <property type="molecule type" value="Genomic_DNA"/>
</dbReference>
<protein>
    <recommendedName>
        <fullName evidence="2">Retrotransposon gag domain-containing protein</fullName>
    </recommendedName>
</protein>